<organism evidence="2 3">
    <name type="scientific">Russula ochroleuca</name>
    <dbReference type="NCBI Taxonomy" id="152965"/>
    <lineage>
        <taxon>Eukaryota</taxon>
        <taxon>Fungi</taxon>
        <taxon>Dikarya</taxon>
        <taxon>Basidiomycota</taxon>
        <taxon>Agaricomycotina</taxon>
        <taxon>Agaricomycetes</taxon>
        <taxon>Russulales</taxon>
        <taxon>Russulaceae</taxon>
        <taxon>Russula</taxon>
    </lineage>
</organism>
<evidence type="ECO:0000259" key="1">
    <source>
        <dbReference type="Pfam" id="PF00651"/>
    </source>
</evidence>
<feature type="domain" description="BTB" evidence="1">
    <location>
        <begin position="34"/>
        <end position="132"/>
    </location>
</feature>
<gene>
    <name evidence="2" type="ORF">DFH94DRAFT_847125</name>
</gene>
<dbReference type="Proteomes" id="UP000759537">
    <property type="component" value="Unassembled WGS sequence"/>
</dbReference>
<protein>
    <recommendedName>
        <fullName evidence="1">BTB domain-containing protein</fullName>
    </recommendedName>
</protein>
<feature type="non-terminal residue" evidence="2">
    <location>
        <position position="304"/>
    </location>
</feature>
<proteinExistence type="predicted"/>
<evidence type="ECO:0000313" key="2">
    <source>
        <dbReference type="EMBL" id="KAF8472351.1"/>
    </source>
</evidence>
<dbReference type="AlphaFoldDB" id="A0A9P5JZT7"/>
<dbReference type="InterPro" id="IPR011333">
    <property type="entry name" value="SKP1/BTB/POZ_sf"/>
</dbReference>
<sequence>MSTVPHEAASPQASPTDEPLTKLLFESDFDYPGADIILRSQDCHHFQVPKTFVVYNSPILCEMIKRTLDSLGNADAEANLPVVELPESSEILHCLLTFIFPVTPLLPSTPKDIMELLSVAQKYQMETALTHIRGCVARKNSLPTCLEPALHIYALAQEYGLLPEALQTARTILNYPMTIEDFDNKLDIMSGASLYELWKYYENVRAILALDLTEFRRNCARGTITGVVCTEFSSSRIPSWLDRYIESIGVTPSLFDSAEFNIAMARHIKDKAQDLSCECVSIPSRTIRDFWKALASVADGSFNK</sequence>
<reference evidence="2" key="2">
    <citation type="journal article" date="2020" name="Nat. Commun.">
        <title>Large-scale genome sequencing of mycorrhizal fungi provides insights into the early evolution of symbiotic traits.</title>
        <authorList>
            <person name="Miyauchi S."/>
            <person name="Kiss E."/>
            <person name="Kuo A."/>
            <person name="Drula E."/>
            <person name="Kohler A."/>
            <person name="Sanchez-Garcia M."/>
            <person name="Morin E."/>
            <person name="Andreopoulos B."/>
            <person name="Barry K.W."/>
            <person name="Bonito G."/>
            <person name="Buee M."/>
            <person name="Carver A."/>
            <person name="Chen C."/>
            <person name="Cichocki N."/>
            <person name="Clum A."/>
            <person name="Culley D."/>
            <person name="Crous P.W."/>
            <person name="Fauchery L."/>
            <person name="Girlanda M."/>
            <person name="Hayes R.D."/>
            <person name="Keri Z."/>
            <person name="LaButti K."/>
            <person name="Lipzen A."/>
            <person name="Lombard V."/>
            <person name="Magnuson J."/>
            <person name="Maillard F."/>
            <person name="Murat C."/>
            <person name="Nolan M."/>
            <person name="Ohm R.A."/>
            <person name="Pangilinan J."/>
            <person name="Pereira M.F."/>
            <person name="Perotto S."/>
            <person name="Peter M."/>
            <person name="Pfister S."/>
            <person name="Riley R."/>
            <person name="Sitrit Y."/>
            <person name="Stielow J.B."/>
            <person name="Szollosi G."/>
            <person name="Zifcakova L."/>
            <person name="Stursova M."/>
            <person name="Spatafora J.W."/>
            <person name="Tedersoo L."/>
            <person name="Vaario L.M."/>
            <person name="Yamada A."/>
            <person name="Yan M."/>
            <person name="Wang P."/>
            <person name="Xu J."/>
            <person name="Bruns T."/>
            <person name="Baldrian P."/>
            <person name="Vilgalys R."/>
            <person name="Dunand C."/>
            <person name="Henrissat B."/>
            <person name="Grigoriev I.V."/>
            <person name="Hibbett D."/>
            <person name="Nagy L.G."/>
            <person name="Martin F.M."/>
        </authorList>
    </citation>
    <scope>NUCLEOTIDE SEQUENCE</scope>
    <source>
        <strain evidence="2">Prilba</strain>
    </source>
</reference>
<keyword evidence="3" id="KW-1185">Reference proteome</keyword>
<comment type="caution">
    <text evidence="2">The sequence shown here is derived from an EMBL/GenBank/DDBJ whole genome shotgun (WGS) entry which is preliminary data.</text>
</comment>
<dbReference type="EMBL" id="WHVB01000020">
    <property type="protein sequence ID" value="KAF8472351.1"/>
    <property type="molecule type" value="Genomic_DNA"/>
</dbReference>
<evidence type="ECO:0000313" key="3">
    <source>
        <dbReference type="Proteomes" id="UP000759537"/>
    </source>
</evidence>
<dbReference type="Gene3D" id="3.30.710.10">
    <property type="entry name" value="Potassium Channel Kv1.1, Chain A"/>
    <property type="match status" value="1"/>
</dbReference>
<dbReference type="InterPro" id="IPR000210">
    <property type="entry name" value="BTB/POZ_dom"/>
</dbReference>
<dbReference type="OrthoDB" id="3357985at2759"/>
<accession>A0A9P5JZT7</accession>
<name>A0A9P5JZT7_9AGAM</name>
<dbReference type="Pfam" id="PF00651">
    <property type="entry name" value="BTB"/>
    <property type="match status" value="1"/>
</dbReference>
<reference evidence="2" key="1">
    <citation type="submission" date="2019-10" db="EMBL/GenBank/DDBJ databases">
        <authorList>
            <consortium name="DOE Joint Genome Institute"/>
            <person name="Kuo A."/>
            <person name="Miyauchi S."/>
            <person name="Kiss E."/>
            <person name="Drula E."/>
            <person name="Kohler A."/>
            <person name="Sanchez-Garcia M."/>
            <person name="Andreopoulos B."/>
            <person name="Barry K.W."/>
            <person name="Bonito G."/>
            <person name="Buee M."/>
            <person name="Carver A."/>
            <person name="Chen C."/>
            <person name="Cichocki N."/>
            <person name="Clum A."/>
            <person name="Culley D."/>
            <person name="Crous P.W."/>
            <person name="Fauchery L."/>
            <person name="Girlanda M."/>
            <person name="Hayes R."/>
            <person name="Keri Z."/>
            <person name="LaButti K."/>
            <person name="Lipzen A."/>
            <person name="Lombard V."/>
            <person name="Magnuson J."/>
            <person name="Maillard F."/>
            <person name="Morin E."/>
            <person name="Murat C."/>
            <person name="Nolan M."/>
            <person name="Ohm R."/>
            <person name="Pangilinan J."/>
            <person name="Pereira M."/>
            <person name="Perotto S."/>
            <person name="Peter M."/>
            <person name="Riley R."/>
            <person name="Sitrit Y."/>
            <person name="Stielow B."/>
            <person name="Szollosi G."/>
            <person name="Zifcakova L."/>
            <person name="Stursova M."/>
            <person name="Spatafora J.W."/>
            <person name="Tedersoo L."/>
            <person name="Vaario L.-M."/>
            <person name="Yamada A."/>
            <person name="Yan M."/>
            <person name="Wang P."/>
            <person name="Xu J."/>
            <person name="Bruns T."/>
            <person name="Baldrian P."/>
            <person name="Vilgalys R."/>
            <person name="Henrissat B."/>
            <person name="Grigoriev I.V."/>
            <person name="Hibbett D."/>
            <person name="Nagy L.G."/>
            <person name="Martin F.M."/>
        </authorList>
    </citation>
    <scope>NUCLEOTIDE SEQUENCE</scope>
    <source>
        <strain evidence="2">Prilba</strain>
    </source>
</reference>